<evidence type="ECO:0000256" key="1">
    <source>
        <dbReference type="ARBA" id="ARBA00004377"/>
    </source>
</evidence>
<keyword evidence="10" id="KW-0175">Coiled coil</keyword>
<dbReference type="PROSITE" id="PS00543">
    <property type="entry name" value="HLYD_FAMILY"/>
    <property type="match status" value="1"/>
</dbReference>
<accession>A0ABS3Q798</accession>
<keyword evidence="7 9" id="KW-1133">Transmembrane helix</keyword>
<dbReference type="PRINTS" id="PR01490">
    <property type="entry name" value="RTXTOXIND"/>
</dbReference>
<dbReference type="RefSeq" id="WP_208150849.1">
    <property type="nucleotide sequence ID" value="NZ_JAGETV010000031.1"/>
</dbReference>
<dbReference type="Gene3D" id="2.40.30.170">
    <property type="match status" value="1"/>
</dbReference>
<keyword evidence="8 9" id="KW-0472">Membrane</keyword>
<dbReference type="InterPro" id="IPR010129">
    <property type="entry name" value="T1SS_HlyD"/>
</dbReference>
<dbReference type="Pfam" id="PF26002">
    <property type="entry name" value="Beta-barrel_AprE"/>
    <property type="match status" value="1"/>
</dbReference>
<name>A0ABS3Q798_9GAMM</name>
<dbReference type="Gene3D" id="2.40.50.100">
    <property type="match status" value="1"/>
</dbReference>
<evidence type="ECO:0000259" key="12">
    <source>
        <dbReference type="Pfam" id="PF26002"/>
    </source>
</evidence>
<feature type="domain" description="AprE-like long alpha-helical hairpin" evidence="11">
    <location>
        <begin position="140"/>
        <end position="323"/>
    </location>
</feature>
<dbReference type="NCBIfam" id="TIGR01843">
    <property type="entry name" value="type_I_hlyD"/>
    <property type="match status" value="1"/>
</dbReference>
<evidence type="ECO:0000256" key="2">
    <source>
        <dbReference type="ARBA" id="ARBA00009477"/>
    </source>
</evidence>
<keyword evidence="6 9" id="KW-0812">Transmembrane</keyword>
<feature type="transmembrane region" description="Helical" evidence="9">
    <location>
        <begin position="66"/>
        <end position="83"/>
    </location>
</feature>
<reference evidence="13 14" key="1">
    <citation type="submission" date="2021-03" db="EMBL/GenBank/DDBJ databases">
        <title>Thiomicrorhabdus sp.nov.,novel sulfur-oxidizing bacteria isolated from coastal sediment.</title>
        <authorList>
            <person name="Liu X."/>
        </authorList>
    </citation>
    <scope>NUCLEOTIDE SEQUENCE [LARGE SCALE GENOMIC DNA]</scope>
    <source>
        <strain evidence="13 14">6S2-11</strain>
    </source>
</reference>
<comment type="caution">
    <text evidence="13">The sequence shown here is derived from an EMBL/GenBank/DDBJ whole genome shotgun (WGS) entry which is preliminary data.</text>
</comment>
<dbReference type="PANTHER" id="PTHR30386">
    <property type="entry name" value="MEMBRANE FUSION SUBUNIT OF EMRAB-TOLC MULTIDRUG EFFLUX PUMP"/>
    <property type="match status" value="1"/>
</dbReference>
<evidence type="ECO:0000259" key="11">
    <source>
        <dbReference type="Pfam" id="PF25994"/>
    </source>
</evidence>
<feature type="coiled-coil region" evidence="10">
    <location>
        <begin position="253"/>
        <end position="316"/>
    </location>
</feature>
<keyword evidence="14" id="KW-1185">Reference proteome</keyword>
<evidence type="ECO:0000256" key="5">
    <source>
        <dbReference type="ARBA" id="ARBA00022519"/>
    </source>
</evidence>
<feature type="domain" description="AprE-like beta-barrel" evidence="12">
    <location>
        <begin position="365"/>
        <end position="451"/>
    </location>
</feature>
<evidence type="ECO:0000256" key="7">
    <source>
        <dbReference type="ARBA" id="ARBA00022989"/>
    </source>
</evidence>
<gene>
    <name evidence="13" type="ORF">J3998_11690</name>
</gene>
<dbReference type="Pfam" id="PF25994">
    <property type="entry name" value="HH_AprE"/>
    <property type="match status" value="1"/>
</dbReference>
<keyword evidence="3 9" id="KW-0813">Transport</keyword>
<keyword evidence="4 9" id="KW-1003">Cell membrane</keyword>
<evidence type="ECO:0000313" key="14">
    <source>
        <dbReference type="Proteomes" id="UP000664835"/>
    </source>
</evidence>
<comment type="similarity">
    <text evidence="2 9">Belongs to the membrane fusion protein (MFP) (TC 8.A.1) family.</text>
</comment>
<evidence type="ECO:0000256" key="8">
    <source>
        <dbReference type="ARBA" id="ARBA00023136"/>
    </source>
</evidence>
<organism evidence="13 14">
    <name type="scientific">Thiomicrorhabdus marina</name>
    <dbReference type="NCBI Taxonomy" id="2818442"/>
    <lineage>
        <taxon>Bacteria</taxon>
        <taxon>Pseudomonadati</taxon>
        <taxon>Pseudomonadota</taxon>
        <taxon>Gammaproteobacteria</taxon>
        <taxon>Thiotrichales</taxon>
        <taxon>Piscirickettsiaceae</taxon>
        <taxon>Thiomicrorhabdus</taxon>
    </lineage>
</organism>
<comment type="subcellular location">
    <subcellularLocation>
        <location evidence="1 9">Cell inner membrane</location>
        <topology evidence="1 9">Single-pass membrane protein</topology>
    </subcellularLocation>
</comment>
<proteinExistence type="inferred from homology"/>
<dbReference type="InterPro" id="IPR050739">
    <property type="entry name" value="MFP"/>
</dbReference>
<keyword evidence="5 9" id="KW-0997">Cell inner membrane</keyword>
<dbReference type="EMBL" id="JAGETV010000031">
    <property type="protein sequence ID" value="MBO1928234.1"/>
    <property type="molecule type" value="Genomic_DNA"/>
</dbReference>
<evidence type="ECO:0000256" key="4">
    <source>
        <dbReference type="ARBA" id="ARBA00022475"/>
    </source>
</evidence>
<evidence type="ECO:0000256" key="9">
    <source>
        <dbReference type="RuleBase" id="RU365093"/>
    </source>
</evidence>
<sequence length="474" mass="52862">MTQEQNRPTVEQEAFNQVGKVSQNVGRKGKPLMDLAIPKTNHINSHDWVTDAEWARIQQKPLRAKRMLYMIFITIILLIIWAANANLDEITRGFGKVIPSQKLQVVQSLDGGVIQEILVAEGQTVEKGDVLLRIDATRSQSSFYENEAQSLALRSEIIRLKALTDDTRLVFPENLIEDAPDIVEREKRLYTSNLSELKQQKNILESQLFQRRQALREAQAAQAQHIQSISLLSKELDATRPLLRSGAVSQVEILRLERELNSLKGDLAQTKALISRNQGAINEAQNKIDELKASSQKRWREELTEASTKLSTLQQAAKGLKDVVAQTEIRAPIKGKVQRLLATTVGGVLAPGQPALEIVPTDDTLIVEAKISPKDIAFIRVGQEATVKFSAYDFAIYGGMSATVSQISADTITDEKDETYYLVKLKNDSAHLSEELEIIPGMTVQADIITGKKTVLEYLFKPILRASSEAMTER</sequence>
<evidence type="ECO:0000256" key="6">
    <source>
        <dbReference type="ARBA" id="ARBA00022692"/>
    </source>
</evidence>
<dbReference type="InterPro" id="IPR058781">
    <property type="entry name" value="HH_AprE-like"/>
</dbReference>
<protein>
    <recommendedName>
        <fullName evidence="9">Membrane fusion protein (MFP) family protein</fullName>
    </recommendedName>
</protein>
<dbReference type="InterPro" id="IPR006144">
    <property type="entry name" value="Secretion_HlyD_CS"/>
</dbReference>
<evidence type="ECO:0000313" key="13">
    <source>
        <dbReference type="EMBL" id="MBO1928234.1"/>
    </source>
</evidence>
<dbReference type="PANTHER" id="PTHR30386:SF26">
    <property type="entry name" value="TRANSPORT PROTEIN COMB"/>
    <property type="match status" value="1"/>
</dbReference>
<evidence type="ECO:0000256" key="3">
    <source>
        <dbReference type="ARBA" id="ARBA00022448"/>
    </source>
</evidence>
<evidence type="ECO:0000256" key="10">
    <source>
        <dbReference type="SAM" id="Coils"/>
    </source>
</evidence>
<dbReference type="SUPFAM" id="SSF111369">
    <property type="entry name" value="HlyD-like secretion proteins"/>
    <property type="match status" value="1"/>
</dbReference>
<dbReference type="InterPro" id="IPR058982">
    <property type="entry name" value="Beta-barrel_AprE"/>
</dbReference>
<dbReference type="Proteomes" id="UP000664835">
    <property type="component" value="Unassembled WGS sequence"/>
</dbReference>